<evidence type="ECO:0000256" key="15">
    <source>
        <dbReference type="ARBA" id="ARBA00023136"/>
    </source>
</evidence>
<protein>
    <recommendedName>
        <fullName evidence="17">Folylpolyglutamate synthase</fullName>
        <ecNumber evidence="17">6.3.2.17</ecNumber>
    </recommendedName>
    <alternativeName>
        <fullName evidence="17">Folylpoly-gamma-glutamate synthetase</fullName>
    </alternativeName>
    <alternativeName>
        <fullName evidence="17">Tetrahydrofolylpolyglutamate synthase</fullName>
    </alternativeName>
</protein>
<dbReference type="GO" id="GO:0005829">
    <property type="term" value="C:cytosol"/>
    <property type="evidence" value="ECO:0007669"/>
    <property type="project" value="TreeGrafter"/>
</dbReference>
<evidence type="ECO:0000256" key="17">
    <source>
        <dbReference type="PIRNR" id="PIRNR038895"/>
    </source>
</evidence>
<evidence type="ECO:0000256" key="12">
    <source>
        <dbReference type="ARBA" id="ARBA00022840"/>
    </source>
</evidence>
<evidence type="ECO:0000256" key="1">
    <source>
        <dbReference type="ARBA" id="ARBA00004273"/>
    </source>
</evidence>
<keyword evidence="21" id="KW-1185">Reference proteome</keyword>
<comment type="subcellular location">
    <subcellularLocation>
        <location evidence="3">Cytoplasm</location>
    </subcellularLocation>
    <subcellularLocation>
        <location evidence="1">Mitochondrion inner membrane</location>
    </subcellularLocation>
    <subcellularLocation>
        <location evidence="2">Mitochondrion matrix</location>
    </subcellularLocation>
</comment>
<dbReference type="PROSITE" id="PS01012">
    <property type="entry name" value="FOLYLPOLYGLU_SYNT_2"/>
    <property type="match status" value="1"/>
</dbReference>
<evidence type="ECO:0000313" key="21">
    <source>
        <dbReference type="Proteomes" id="UP000244722"/>
    </source>
</evidence>
<sequence>MRFLLSKCQYSTTFYRTMTSVQYPKTYKGAIAALNTLQSNFALLDEIRKSGKKMNDAAIPEMLDSVRQLGYQPSDFDKLNVIHVAGTKGKGSTCAFIASILAQYKELSLKGAVSKIGLYTSPHLRAVRERIQLDGAPLSEELFAKYFFEVWDRLEASAVKEGRDPTVKPVYFRFLTLVAFHTYLSENVNTAIIEVGIGGEHDSTNIIQKPTVVGITSLGIDHTGVLGDTIEEIAWHKAGIIKSSARTFTVPQQPSAMEVIQKRADEKGSKVEVVHTHPQIRSREVKLGLSADYMHGNASLAVALANEHLTLLDMNPAIINGKLPERIVRGLAEVIWPGRCQIMSIGAIEWCIDGAHTVDSLEACGRWFGARADGIDQRVLIFNQQKRDSGALIAALANSLKGMLGTNSRIFNEAIFCTNVTSKDAGKADLMSVGTDPEALKKLTVQEQLAQAWIDQVPRTPVVHVLPTVEEAIAVVTSLSYKAPVQVLVTGSLHLVGAVLEVLGEKYPHIVNQPPRGQR</sequence>
<feature type="binding site" evidence="18">
    <location>
        <position position="353"/>
    </location>
    <ligand>
        <name>ATP</name>
        <dbReference type="ChEBI" id="CHEBI:30616"/>
    </ligand>
</feature>
<evidence type="ECO:0000256" key="19">
    <source>
        <dbReference type="PIRSR" id="PIRSR038895-2"/>
    </source>
</evidence>
<dbReference type="AlphaFoldDB" id="A0A2T7A6Y4"/>
<keyword evidence="13 19" id="KW-0460">Magnesium</keyword>
<dbReference type="EC" id="6.3.2.17" evidence="17"/>
<evidence type="ECO:0000256" key="7">
    <source>
        <dbReference type="ARBA" id="ARBA00022563"/>
    </source>
</evidence>
<dbReference type="InterPro" id="IPR036565">
    <property type="entry name" value="Mur-like_cat_sf"/>
</dbReference>
<evidence type="ECO:0000256" key="2">
    <source>
        <dbReference type="ARBA" id="ARBA00004305"/>
    </source>
</evidence>
<dbReference type="InterPro" id="IPR036615">
    <property type="entry name" value="Mur_ligase_C_dom_sf"/>
</dbReference>
<evidence type="ECO:0000256" key="18">
    <source>
        <dbReference type="PIRSR" id="PIRSR038895-1"/>
    </source>
</evidence>
<comment type="cofactor">
    <cofactor evidence="17">
        <name>a monovalent cation</name>
        <dbReference type="ChEBI" id="CHEBI:60242"/>
    </cofactor>
    <text evidence="17">A monovalent cation.</text>
</comment>
<keyword evidence="9 19" id="KW-0479">Metal-binding</keyword>
<dbReference type="PANTHER" id="PTHR11136:SF5">
    <property type="entry name" value="FOLYLPOLYGLUTAMATE SYNTHASE, MITOCHONDRIAL"/>
    <property type="match status" value="1"/>
</dbReference>
<feature type="binding site" evidence="19">
    <location>
        <position position="222"/>
    </location>
    <ligand>
        <name>Mg(2+)</name>
        <dbReference type="ChEBI" id="CHEBI:18420"/>
        <label>1</label>
    </ligand>
</feature>
<dbReference type="InterPro" id="IPR018109">
    <property type="entry name" value="Folylpolyglutamate_synth_CS"/>
</dbReference>
<dbReference type="Proteomes" id="UP000244722">
    <property type="component" value="Unassembled WGS sequence"/>
</dbReference>
<dbReference type="EMBL" id="NESQ01000011">
    <property type="protein sequence ID" value="PUU83488.1"/>
    <property type="molecule type" value="Genomic_DNA"/>
</dbReference>
<dbReference type="GO" id="GO:0004326">
    <property type="term" value="F:tetrahydrofolylpolyglutamate synthase activity"/>
    <property type="evidence" value="ECO:0007669"/>
    <property type="project" value="UniProtKB-EC"/>
</dbReference>
<evidence type="ECO:0000256" key="16">
    <source>
        <dbReference type="ARBA" id="ARBA00047493"/>
    </source>
</evidence>
<evidence type="ECO:0000256" key="10">
    <source>
        <dbReference type="ARBA" id="ARBA00022741"/>
    </source>
</evidence>
<evidence type="ECO:0000256" key="14">
    <source>
        <dbReference type="ARBA" id="ARBA00023128"/>
    </source>
</evidence>
<evidence type="ECO:0000313" key="20">
    <source>
        <dbReference type="EMBL" id="PUU83488.1"/>
    </source>
</evidence>
<keyword evidence="15" id="KW-0472">Membrane</keyword>
<reference evidence="20 21" key="1">
    <citation type="submission" date="2017-04" db="EMBL/GenBank/DDBJ databases">
        <title>Draft genome sequence of Tuber borchii Vittad., a whitish edible truffle.</title>
        <authorList>
            <consortium name="DOE Joint Genome Institute"/>
            <person name="Murat C."/>
            <person name="Kuo A."/>
            <person name="Barry K.W."/>
            <person name="Clum A."/>
            <person name="Dockter R.B."/>
            <person name="Fauchery L."/>
            <person name="Iotti M."/>
            <person name="Kohler A."/>
            <person name="Labutti K."/>
            <person name="Lindquist E.A."/>
            <person name="Lipzen A."/>
            <person name="Ohm R.A."/>
            <person name="Wang M."/>
            <person name="Grigoriev I.V."/>
            <person name="Zambonelli A."/>
            <person name="Martin F.M."/>
        </authorList>
    </citation>
    <scope>NUCLEOTIDE SEQUENCE [LARGE SCALE GENOMIC DNA]</scope>
    <source>
        <strain evidence="20 21">Tbo3840</strain>
    </source>
</reference>
<keyword evidence="6" id="KW-0963">Cytoplasm</keyword>
<comment type="caution">
    <text evidence="20">The sequence shown here is derived from an EMBL/GenBank/DDBJ whole genome shotgun (WGS) entry which is preliminary data.</text>
</comment>
<keyword evidence="12 18" id="KW-0067">ATP-binding</keyword>
<comment type="similarity">
    <text evidence="5 17">Belongs to the folylpolyglutamate synthase family.</text>
</comment>
<evidence type="ECO:0000256" key="4">
    <source>
        <dbReference type="ARBA" id="ARBA00005150"/>
    </source>
</evidence>
<dbReference type="GO" id="GO:0005759">
    <property type="term" value="C:mitochondrial matrix"/>
    <property type="evidence" value="ECO:0007669"/>
    <property type="project" value="UniProtKB-SubCell"/>
</dbReference>
<dbReference type="PIRSF" id="PIRSF038895">
    <property type="entry name" value="FPGS"/>
    <property type="match status" value="1"/>
</dbReference>
<comment type="catalytic activity">
    <reaction evidence="16 17">
        <text>(6S)-5,6,7,8-tetrahydrofolyl-(gamma-L-Glu)(n) + L-glutamate + ATP = (6S)-5,6,7,8-tetrahydrofolyl-(gamma-L-Glu)(n+1) + ADP + phosphate + H(+)</text>
        <dbReference type="Rhea" id="RHEA:10580"/>
        <dbReference type="Rhea" id="RHEA-COMP:14738"/>
        <dbReference type="Rhea" id="RHEA-COMP:14740"/>
        <dbReference type="ChEBI" id="CHEBI:15378"/>
        <dbReference type="ChEBI" id="CHEBI:29985"/>
        <dbReference type="ChEBI" id="CHEBI:30616"/>
        <dbReference type="ChEBI" id="CHEBI:43474"/>
        <dbReference type="ChEBI" id="CHEBI:141005"/>
        <dbReference type="ChEBI" id="CHEBI:456216"/>
        <dbReference type="EC" id="6.3.2.17"/>
    </reaction>
</comment>
<name>A0A2T7A6Y4_TUBBO</name>
<comment type="function">
    <text evidence="17">Catalyzes conversion of folates to polyglutamate derivatives allowing concentration of folate compounds in the cell and the intracellular retention of these cofactors, which are important substrates for most of the folate-dependent enzymes that are involved in one-carbon transfer reactions involved in purine, pyrimidine and amino acid synthesis.</text>
</comment>
<accession>A0A2T7A6Y4</accession>
<proteinExistence type="inferred from homology"/>
<dbReference type="Gene3D" id="3.90.190.20">
    <property type="entry name" value="Mur ligase, C-terminal domain"/>
    <property type="match status" value="1"/>
</dbReference>
<evidence type="ECO:0000256" key="9">
    <source>
        <dbReference type="ARBA" id="ARBA00022723"/>
    </source>
</evidence>
<dbReference type="FunFam" id="3.40.1190.10:FF:000009">
    <property type="entry name" value="Folylpolyglutamate synthase"/>
    <property type="match status" value="1"/>
</dbReference>
<evidence type="ECO:0000256" key="5">
    <source>
        <dbReference type="ARBA" id="ARBA00008276"/>
    </source>
</evidence>
<feature type="binding site" evidence="19">
    <location>
        <position position="121"/>
    </location>
    <ligand>
        <name>Mg(2+)</name>
        <dbReference type="ChEBI" id="CHEBI:18420"/>
        <label>1</label>
    </ligand>
</feature>
<keyword evidence="14" id="KW-0496">Mitochondrion</keyword>
<feature type="binding site" evidence="19">
    <location>
        <position position="194"/>
    </location>
    <ligand>
        <name>Mg(2+)</name>
        <dbReference type="ChEBI" id="CHEBI:18420"/>
        <label>1</label>
    </ligand>
</feature>
<evidence type="ECO:0000256" key="3">
    <source>
        <dbReference type="ARBA" id="ARBA00004496"/>
    </source>
</evidence>
<evidence type="ECO:0000256" key="13">
    <source>
        <dbReference type="ARBA" id="ARBA00022842"/>
    </source>
</evidence>
<dbReference type="GO" id="GO:0046872">
    <property type="term" value="F:metal ion binding"/>
    <property type="evidence" value="ECO:0007669"/>
    <property type="project" value="UniProtKB-KW"/>
</dbReference>
<dbReference type="SUPFAM" id="SSF53244">
    <property type="entry name" value="MurD-like peptide ligases, peptide-binding domain"/>
    <property type="match status" value="1"/>
</dbReference>
<dbReference type="PROSITE" id="PS01011">
    <property type="entry name" value="FOLYLPOLYGLU_SYNT_1"/>
    <property type="match status" value="1"/>
</dbReference>
<comment type="pathway">
    <text evidence="4 17">Cofactor biosynthesis; tetrahydrofolylpolyglutamate biosynthesis.</text>
</comment>
<dbReference type="InterPro" id="IPR023600">
    <property type="entry name" value="Folylpolyglutamate_synth_euk"/>
</dbReference>
<dbReference type="NCBIfam" id="TIGR01499">
    <property type="entry name" value="folC"/>
    <property type="match status" value="1"/>
</dbReference>
<keyword evidence="8 17" id="KW-0436">Ligase</keyword>
<dbReference type="UniPathway" id="UPA00850"/>
<keyword evidence="11" id="KW-0999">Mitochondrion inner membrane</keyword>
<keyword evidence="7 17" id="KW-0554">One-carbon metabolism</keyword>
<evidence type="ECO:0000256" key="6">
    <source>
        <dbReference type="ARBA" id="ARBA00022490"/>
    </source>
</evidence>
<dbReference type="STRING" id="42251.A0A2T7A6Y4"/>
<dbReference type="InterPro" id="IPR001645">
    <property type="entry name" value="Folylpolyglutamate_synth"/>
</dbReference>
<evidence type="ECO:0000256" key="8">
    <source>
        <dbReference type="ARBA" id="ARBA00022598"/>
    </source>
</evidence>
<dbReference type="PANTHER" id="PTHR11136">
    <property type="entry name" value="FOLYLPOLYGLUTAMATE SYNTHASE-RELATED"/>
    <property type="match status" value="1"/>
</dbReference>
<dbReference type="GO" id="GO:0006730">
    <property type="term" value="P:one-carbon metabolic process"/>
    <property type="evidence" value="ECO:0007669"/>
    <property type="project" value="UniProtKB-KW"/>
</dbReference>
<gene>
    <name evidence="20" type="ORF">B9Z19DRAFT_1072472</name>
</gene>
<dbReference type="GO" id="GO:0005743">
    <property type="term" value="C:mitochondrial inner membrane"/>
    <property type="evidence" value="ECO:0007669"/>
    <property type="project" value="UniProtKB-SubCell"/>
</dbReference>
<dbReference type="SUPFAM" id="SSF53623">
    <property type="entry name" value="MurD-like peptide ligases, catalytic domain"/>
    <property type="match status" value="1"/>
</dbReference>
<feature type="binding site" evidence="18">
    <location>
        <position position="339"/>
    </location>
    <ligand>
        <name>ATP</name>
        <dbReference type="ChEBI" id="CHEBI:30616"/>
    </ligand>
</feature>
<dbReference type="OrthoDB" id="5212574at2759"/>
<dbReference type="Gene3D" id="3.40.1190.10">
    <property type="entry name" value="Mur-like, catalytic domain"/>
    <property type="match status" value="1"/>
</dbReference>
<organism evidence="20 21">
    <name type="scientific">Tuber borchii</name>
    <name type="common">White truffle</name>
    <dbReference type="NCBI Taxonomy" id="42251"/>
    <lineage>
        <taxon>Eukaryota</taxon>
        <taxon>Fungi</taxon>
        <taxon>Dikarya</taxon>
        <taxon>Ascomycota</taxon>
        <taxon>Pezizomycotina</taxon>
        <taxon>Pezizomycetes</taxon>
        <taxon>Pezizales</taxon>
        <taxon>Tuberaceae</taxon>
        <taxon>Tuber</taxon>
    </lineage>
</organism>
<keyword evidence="10 18" id="KW-0547">Nucleotide-binding</keyword>
<dbReference type="GO" id="GO:0005524">
    <property type="term" value="F:ATP binding"/>
    <property type="evidence" value="ECO:0007669"/>
    <property type="project" value="UniProtKB-KW"/>
</dbReference>
<evidence type="ECO:0000256" key="11">
    <source>
        <dbReference type="ARBA" id="ARBA00022792"/>
    </source>
</evidence>